<dbReference type="EMBL" id="CP011393">
    <property type="protein sequence ID" value="ANE41166.1"/>
    <property type="molecule type" value="Genomic_DNA"/>
</dbReference>
<dbReference type="PROSITE" id="PS01127">
    <property type="entry name" value="EF_TS_2"/>
    <property type="match status" value="1"/>
</dbReference>
<dbReference type="InterPro" id="IPR014039">
    <property type="entry name" value="Transl_elong_EFTs/EF1B_dimer"/>
</dbReference>
<dbReference type="InterPro" id="IPR018101">
    <property type="entry name" value="Transl_elong_Ts_CS"/>
</dbReference>
<evidence type="ECO:0000313" key="9">
    <source>
        <dbReference type="EMBL" id="ANE41166.1"/>
    </source>
</evidence>
<dbReference type="PANTHER" id="PTHR11741">
    <property type="entry name" value="ELONGATION FACTOR TS"/>
    <property type="match status" value="1"/>
</dbReference>
<dbReference type="PATRIC" id="fig|93466.3.peg.765"/>
<dbReference type="FunFam" id="1.10.286.20:FF:000001">
    <property type="entry name" value="Elongation factor Ts"/>
    <property type="match status" value="1"/>
</dbReference>
<gene>
    <name evidence="5 9" type="primary">tsf</name>
    <name evidence="11" type="ORF">ENT72_03015</name>
    <name evidence="10" type="ORF">ENU12_04365</name>
    <name evidence="9" type="ORF">JM64_03545</name>
</gene>
<dbReference type="Gene3D" id="1.10.286.20">
    <property type="match status" value="1"/>
</dbReference>
<keyword evidence="3 5" id="KW-0251">Elongation factor</keyword>
<dbReference type="SUPFAM" id="SSF54713">
    <property type="entry name" value="Elongation factor Ts (EF-Ts), dimerisation domain"/>
    <property type="match status" value="1"/>
</dbReference>
<dbReference type="EMBL" id="DSZT01000092">
    <property type="protein sequence ID" value="HGU41881.1"/>
    <property type="molecule type" value="Genomic_DNA"/>
</dbReference>
<dbReference type="FunFam" id="1.10.8.10:FF:000001">
    <property type="entry name" value="Elongation factor Ts"/>
    <property type="match status" value="1"/>
</dbReference>
<dbReference type="SUPFAM" id="SSF46934">
    <property type="entry name" value="UBA-like"/>
    <property type="match status" value="1"/>
</dbReference>
<evidence type="ECO:0000256" key="1">
    <source>
        <dbReference type="ARBA" id="ARBA00005532"/>
    </source>
</evidence>
<dbReference type="Pfam" id="PF00889">
    <property type="entry name" value="EF_TS"/>
    <property type="match status" value="1"/>
</dbReference>
<sequence>MEISAQMVKELRERTGAGMMDCKAALAEANGDMEKAIEILRKKGLAKAAKKAGRETKEGLIISYVHHNGKIGVLLELNCETDFVARTDEFKELGNKIAMHIAAMAPRWVKREDVPADVIEKEKEIYREQLKDSGKPAQVIEKIIEGKLESFYQDNCLLEQKYALDQTITIKDMIQQAIAKIGENIQVSRFVRMQVGE</sequence>
<dbReference type="CDD" id="cd14275">
    <property type="entry name" value="UBA_EF-Ts"/>
    <property type="match status" value="1"/>
</dbReference>
<feature type="domain" description="Translation elongation factor EFTs/EF1B dimerisation" evidence="8">
    <location>
        <begin position="55"/>
        <end position="197"/>
    </location>
</feature>
<dbReference type="Proteomes" id="UP000077096">
    <property type="component" value="Chromosome"/>
</dbReference>
<reference evidence="9 12" key="1">
    <citation type="submission" date="2014-08" db="EMBL/GenBank/DDBJ databases">
        <title>Fervidobacterium pennivorans DYC genome.</title>
        <authorList>
            <person name="Wushke S."/>
        </authorList>
    </citation>
    <scope>NUCLEOTIDE SEQUENCE [LARGE SCALE GENOMIC DNA]</scope>
    <source>
        <strain evidence="9 12">DYC</strain>
    </source>
</reference>
<keyword evidence="5" id="KW-0963">Cytoplasm</keyword>
<dbReference type="GO" id="GO:0003746">
    <property type="term" value="F:translation elongation factor activity"/>
    <property type="evidence" value="ECO:0007669"/>
    <property type="project" value="UniProtKB-UniRule"/>
</dbReference>
<accession>A0A172T2I1</accession>
<evidence type="ECO:0000256" key="6">
    <source>
        <dbReference type="RuleBase" id="RU000642"/>
    </source>
</evidence>
<protein>
    <recommendedName>
        <fullName evidence="2 5">Elongation factor Ts</fullName>
        <shortName evidence="5">EF-Ts</shortName>
    </recommendedName>
</protein>
<dbReference type="KEGG" id="fng:JM64_03545"/>
<evidence type="ECO:0000313" key="11">
    <source>
        <dbReference type="EMBL" id="HGU41881.1"/>
    </source>
</evidence>
<evidence type="ECO:0000256" key="4">
    <source>
        <dbReference type="ARBA" id="ARBA00022917"/>
    </source>
</evidence>
<evidence type="ECO:0000313" key="10">
    <source>
        <dbReference type="EMBL" id="HGQ77141.1"/>
    </source>
</evidence>
<evidence type="ECO:0000256" key="2">
    <source>
        <dbReference type="ARBA" id="ARBA00016956"/>
    </source>
</evidence>
<comment type="similarity">
    <text evidence="1 5 6">Belongs to the EF-Ts family.</text>
</comment>
<evidence type="ECO:0000259" key="8">
    <source>
        <dbReference type="Pfam" id="PF00889"/>
    </source>
</evidence>
<feature type="region of interest" description="Involved in Mg(2+) ion dislocation from EF-Tu" evidence="5">
    <location>
        <begin position="81"/>
        <end position="84"/>
    </location>
</feature>
<evidence type="ECO:0000256" key="3">
    <source>
        <dbReference type="ARBA" id="ARBA00022768"/>
    </source>
</evidence>
<dbReference type="Gene3D" id="1.10.8.10">
    <property type="entry name" value="DNA helicase RuvA subunit, C-terminal domain"/>
    <property type="match status" value="1"/>
</dbReference>
<dbReference type="EMBL" id="DTBH01000099">
    <property type="protein sequence ID" value="HGQ77141.1"/>
    <property type="molecule type" value="Genomic_DNA"/>
</dbReference>
<dbReference type="InterPro" id="IPR036402">
    <property type="entry name" value="EF-Ts_dimer_sf"/>
</dbReference>
<evidence type="ECO:0000256" key="7">
    <source>
        <dbReference type="RuleBase" id="RU000643"/>
    </source>
</evidence>
<keyword evidence="4 5" id="KW-0648">Protein biosynthesis</keyword>
<dbReference type="InterPro" id="IPR001816">
    <property type="entry name" value="Transl_elong_EFTs/EF1B"/>
</dbReference>
<evidence type="ECO:0000313" key="12">
    <source>
        <dbReference type="Proteomes" id="UP000077096"/>
    </source>
</evidence>
<reference evidence="10" key="2">
    <citation type="journal article" date="2020" name="mSystems">
        <title>Genome- and Community-Level Interaction Insights into Carbon Utilization and Element Cycling Functions of Hydrothermarchaeota in Hydrothermal Sediment.</title>
        <authorList>
            <person name="Zhou Z."/>
            <person name="Liu Y."/>
            <person name="Xu W."/>
            <person name="Pan J."/>
            <person name="Luo Z.H."/>
            <person name="Li M."/>
        </authorList>
    </citation>
    <scope>NUCLEOTIDE SEQUENCE [LARGE SCALE GENOMIC DNA]</scope>
    <source>
        <strain evidence="11">SpSt-604</strain>
        <strain evidence="10">SpSt-640</strain>
    </source>
</reference>
<dbReference type="Gene3D" id="3.30.479.20">
    <property type="entry name" value="Elongation factor Ts, dimerisation domain"/>
    <property type="match status" value="1"/>
</dbReference>
<dbReference type="AlphaFoldDB" id="A0A172T2I1"/>
<proteinExistence type="inferred from homology"/>
<dbReference type="InterPro" id="IPR009060">
    <property type="entry name" value="UBA-like_sf"/>
</dbReference>
<organism evidence="9 12">
    <name type="scientific">Fervidobacterium pennivorans</name>
    <dbReference type="NCBI Taxonomy" id="93466"/>
    <lineage>
        <taxon>Bacteria</taxon>
        <taxon>Thermotogati</taxon>
        <taxon>Thermotogota</taxon>
        <taxon>Thermotogae</taxon>
        <taxon>Thermotogales</taxon>
        <taxon>Fervidobacteriaceae</taxon>
        <taxon>Fervidobacterium</taxon>
    </lineage>
</organism>
<dbReference type="NCBIfam" id="TIGR00116">
    <property type="entry name" value="tsf"/>
    <property type="match status" value="1"/>
</dbReference>
<name>A0A172T2I1_FERPE</name>
<comment type="subcellular location">
    <subcellularLocation>
        <location evidence="5 7">Cytoplasm</location>
    </subcellularLocation>
</comment>
<dbReference type="HAMAP" id="MF_00050">
    <property type="entry name" value="EF_Ts"/>
    <property type="match status" value="1"/>
</dbReference>
<dbReference type="GO" id="GO:0005737">
    <property type="term" value="C:cytoplasm"/>
    <property type="evidence" value="ECO:0007669"/>
    <property type="project" value="UniProtKB-SubCell"/>
</dbReference>
<dbReference type="OrthoDB" id="9808348at2"/>
<dbReference type="PANTHER" id="PTHR11741:SF0">
    <property type="entry name" value="ELONGATION FACTOR TS, MITOCHONDRIAL"/>
    <property type="match status" value="1"/>
</dbReference>
<evidence type="ECO:0000256" key="5">
    <source>
        <dbReference type="HAMAP-Rule" id="MF_00050"/>
    </source>
</evidence>
<comment type="function">
    <text evidence="5 6">Associates with the EF-Tu.GDP complex and induces the exchange of GDP to GTP. It remains bound to the aminoacyl-tRNA.EF-Tu.GTP complex up to the GTP hydrolysis stage on the ribosome.</text>
</comment>